<dbReference type="PANTHER" id="PTHR34203:SF15">
    <property type="entry name" value="SLL1173 PROTEIN"/>
    <property type="match status" value="1"/>
</dbReference>
<dbReference type="NCBIfam" id="TIGR01444">
    <property type="entry name" value="fkbM_fam"/>
    <property type="match status" value="1"/>
</dbReference>
<accession>A0ABY5PKZ5</accession>
<sequence length="325" mass="35672">MIKKEKPDFRSDPVGNLRYHAGVVKAYADGPADRRKKMRSEAKLDLAQRLSPIMAVDDGDIRYLVDTSDRGPITVGLVGEGTWDEPLMRKTSDLLAKLLDRPEPLKDRVFLDVGGNIGTATLCALKRFDAGRAVAFEPEPRNYKFLKLNLIANDLEDRALPVQAAISDQPGELVLEIAPENVGDHRIRTGDEATGGDLGEDRRETVTVQAMTLDGALERAQVAAQDVGLVWIDVQGHEPQVLAGASDVLASGAPVLLEYWPYGLGRAGGLDTMHEQLRTQFSEAWEVGEERDAGPPTRVDLDDLDAFAARFPHPYDSTNLLLLKR</sequence>
<dbReference type="InterPro" id="IPR006342">
    <property type="entry name" value="FkbM_mtfrase"/>
</dbReference>
<reference evidence="3" key="1">
    <citation type="submission" date="2021-11" db="EMBL/GenBank/DDBJ databases">
        <title>Cultivation dependent microbiological survey of springs from the worlds oldest radium mine currently devoted to the extraction of radon-saturated water.</title>
        <authorList>
            <person name="Kapinusova G."/>
            <person name="Smrhova T."/>
            <person name="Strejcek M."/>
            <person name="Suman J."/>
            <person name="Jani K."/>
            <person name="Pajer P."/>
            <person name="Uhlik O."/>
        </authorList>
    </citation>
    <scope>NUCLEOTIDE SEQUENCE [LARGE SCALE GENOMIC DNA]</scope>
    <source>
        <strain evidence="3">J379</strain>
    </source>
</reference>
<dbReference type="GO" id="GO:0032259">
    <property type="term" value="P:methylation"/>
    <property type="evidence" value="ECO:0007669"/>
    <property type="project" value="UniProtKB-KW"/>
</dbReference>
<dbReference type="SUPFAM" id="SSF53335">
    <property type="entry name" value="S-adenosyl-L-methionine-dependent methyltransferases"/>
    <property type="match status" value="1"/>
</dbReference>
<dbReference type="GO" id="GO:0008168">
    <property type="term" value="F:methyltransferase activity"/>
    <property type="evidence" value="ECO:0007669"/>
    <property type="project" value="UniProtKB-KW"/>
</dbReference>
<dbReference type="PANTHER" id="PTHR34203">
    <property type="entry name" value="METHYLTRANSFERASE, FKBM FAMILY PROTEIN"/>
    <property type="match status" value="1"/>
</dbReference>
<dbReference type="EMBL" id="CP088295">
    <property type="protein sequence ID" value="UUY05342.1"/>
    <property type="molecule type" value="Genomic_DNA"/>
</dbReference>
<evidence type="ECO:0000259" key="1">
    <source>
        <dbReference type="Pfam" id="PF05050"/>
    </source>
</evidence>
<dbReference type="InterPro" id="IPR052514">
    <property type="entry name" value="SAM-dependent_MTase"/>
</dbReference>
<proteinExistence type="predicted"/>
<organism evidence="2 3">
    <name type="scientific">Svornostia abyssi</name>
    <dbReference type="NCBI Taxonomy" id="2898438"/>
    <lineage>
        <taxon>Bacteria</taxon>
        <taxon>Bacillati</taxon>
        <taxon>Actinomycetota</taxon>
        <taxon>Thermoleophilia</taxon>
        <taxon>Solirubrobacterales</taxon>
        <taxon>Baekduiaceae</taxon>
        <taxon>Svornostia</taxon>
    </lineage>
</organism>
<dbReference type="Proteomes" id="UP001058860">
    <property type="component" value="Chromosome"/>
</dbReference>
<dbReference type="InterPro" id="IPR029063">
    <property type="entry name" value="SAM-dependent_MTases_sf"/>
</dbReference>
<protein>
    <submittedName>
        <fullName evidence="2">FkbM family methyltransferase</fullName>
    </submittedName>
</protein>
<evidence type="ECO:0000313" key="2">
    <source>
        <dbReference type="EMBL" id="UUY05342.1"/>
    </source>
</evidence>
<dbReference type="RefSeq" id="WP_353865801.1">
    <property type="nucleotide sequence ID" value="NZ_CP088295.1"/>
</dbReference>
<gene>
    <name evidence="2" type="ORF">LRS13_07415</name>
</gene>
<keyword evidence="2" id="KW-0489">Methyltransferase</keyword>
<dbReference type="Gene3D" id="3.40.50.150">
    <property type="entry name" value="Vaccinia Virus protein VP39"/>
    <property type="match status" value="1"/>
</dbReference>
<keyword evidence="3" id="KW-1185">Reference proteome</keyword>
<dbReference type="Pfam" id="PF05050">
    <property type="entry name" value="Methyltransf_21"/>
    <property type="match status" value="1"/>
</dbReference>
<name>A0ABY5PKZ5_9ACTN</name>
<evidence type="ECO:0000313" key="3">
    <source>
        <dbReference type="Proteomes" id="UP001058860"/>
    </source>
</evidence>
<keyword evidence="2" id="KW-0808">Transferase</keyword>
<feature type="domain" description="Methyltransferase FkbM" evidence="1">
    <location>
        <begin position="112"/>
        <end position="258"/>
    </location>
</feature>